<evidence type="ECO:0000313" key="3">
    <source>
        <dbReference type="Proteomes" id="UP000480185"/>
    </source>
</evidence>
<sequence>MFNKNLRKKEKKMRFIEFIVKRKILIGLIFVFIVVAGILSTSSLDKKLLPTQVEDGVIVNLAAGNLDALQIEEEIVTPLEKRFSSIEGFERMSTNIQVGNSTVQVFFDEGKGEEGLREIQAIMNTHQQQLTGLEDFSAIQLSTDQPYEFFMEMSNGNLDEMTRFASDILKPRLEELQEVREVDISGLKEYEAIVELDKDQLTEYNLEPTYISNLIQITNNTSTVGTLSDEENTPLLRWDTTYSNTEELKSLSIPTQNGNISLDDIATVSVQPINKITSTWKEGDSNLLLIQIGRVSDVTQIDMADAVRSEIQAIRDEGLVDGFELNEIVAQSDYVESSINGVQSNILIGGLVALVILILFLRNLRATTIIGLSIPSSILLTFVVMNLFHYSLNIVSLIALGLGIGMIVDSSIVILESIYRKKEQGLTKYESVIQGTKEVASAVIASMLTTIVVFLPIGFLGGEVGQVVTVLSIVVAIALTSSVVVSFTLIPTFSEKFLKVKPKRIRKKERRIVKFYSACVSWLLQKIWRRISVLILFVMMFIGTMTLVTNIPMNVMPDIYNRYAELVVTLESGLSQEKTEETVDEISNRLSNVTDIETHYVIRDTNYLLLLVNMTKDENITRDQKEVNEEILGELRELQNDYPISNIASALSAGGGSPVQVTVQGEDFQELDKLVAELTGELNKVEGIVGITNTNKNKSETKQIVLKQDNIQDDGLTSSQIKQFVEQLSFEIPMGTIATSTDDTTPLKLTLDDSLLTENQLMDMEIPTLNGEKVLSNYISLETRKSPNQITHEDGIRSITVSADIEGRDLGSVNRDVQNVIESLDTPESYEVSLAGDLEAQQESMNEMLIVLATAIFLVYCVMAVQFNHLAQPLIVMSVIPMTFVGAILGLLMTNQELNMISGVGLLVLIGIILNNAILLLDRTNQLRKTGQPIKYALVEAGKNRIRPIFMTTFTTAGGMLPLALATGTAGNFQSPLAIVVIFGLLFGTLITLILVPSVYMLFHDVRQGLKKIFKRSEHKDVSIEN</sequence>
<dbReference type="PANTHER" id="PTHR32063">
    <property type="match status" value="1"/>
</dbReference>
<dbReference type="Proteomes" id="UP000480185">
    <property type="component" value="Unassembled WGS sequence"/>
</dbReference>
<comment type="caution">
    <text evidence="2">The sequence shown here is derived from an EMBL/GenBank/DDBJ whole genome shotgun (WGS) entry which is preliminary data.</text>
</comment>
<feature type="transmembrane region" description="Helical" evidence="1">
    <location>
        <begin position="531"/>
        <end position="553"/>
    </location>
</feature>
<keyword evidence="1" id="KW-1133">Transmembrane helix</keyword>
<feature type="transmembrane region" description="Helical" evidence="1">
    <location>
        <begin position="977"/>
        <end position="1003"/>
    </location>
</feature>
<dbReference type="Gene3D" id="3.30.70.1440">
    <property type="entry name" value="Multidrug efflux transporter AcrB pore domain"/>
    <property type="match status" value="1"/>
</dbReference>
<accession>A0A6G1X3S9</accession>
<feature type="transmembrane region" description="Helical" evidence="1">
    <location>
        <begin position="848"/>
        <end position="867"/>
    </location>
</feature>
<dbReference type="GO" id="GO:0042910">
    <property type="term" value="F:xenobiotic transmembrane transporter activity"/>
    <property type="evidence" value="ECO:0007669"/>
    <property type="project" value="TreeGrafter"/>
</dbReference>
<feature type="transmembrane region" description="Helical" evidence="1">
    <location>
        <begin position="874"/>
        <end position="894"/>
    </location>
</feature>
<evidence type="ECO:0000256" key="1">
    <source>
        <dbReference type="SAM" id="Phobius"/>
    </source>
</evidence>
<organism evidence="2 3">
    <name type="scientific">Salinibacillus xinjiangensis</name>
    <dbReference type="NCBI Taxonomy" id="1229268"/>
    <lineage>
        <taxon>Bacteria</taxon>
        <taxon>Bacillati</taxon>
        <taxon>Bacillota</taxon>
        <taxon>Bacilli</taxon>
        <taxon>Bacillales</taxon>
        <taxon>Bacillaceae</taxon>
        <taxon>Salinibacillus</taxon>
    </lineage>
</organism>
<feature type="transmembrane region" description="Helical" evidence="1">
    <location>
        <begin position="394"/>
        <end position="418"/>
    </location>
</feature>
<name>A0A6G1X3S9_9BACI</name>
<protein>
    <submittedName>
        <fullName evidence="2">MMPL family transporter</fullName>
    </submittedName>
</protein>
<dbReference type="PANTHER" id="PTHR32063:SF0">
    <property type="entry name" value="SWARMING MOTILITY PROTEIN SWRC"/>
    <property type="match status" value="1"/>
</dbReference>
<dbReference type="PRINTS" id="PR00702">
    <property type="entry name" value="ACRIFLAVINRP"/>
</dbReference>
<feature type="transmembrane region" description="Helical" evidence="1">
    <location>
        <begin position="900"/>
        <end position="921"/>
    </location>
</feature>
<dbReference type="InterPro" id="IPR001036">
    <property type="entry name" value="Acrflvin-R"/>
</dbReference>
<feature type="transmembrane region" description="Helical" evidence="1">
    <location>
        <begin position="467"/>
        <end position="494"/>
    </location>
</feature>
<proteinExistence type="predicted"/>
<keyword evidence="1" id="KW-0812">Transmembrane</keyword>
<feature type="transmembrane region" description="Helical" evidence="1">
    <location>
        <begin position="368"/>
        <end position="388"/>
    </location>
</feature>
<keyword evidence="1" id="KW-0472">Membrane</keyword>
<dbReference type="OrthoDB" id="9757876at2"/>
<feature type="transmembrane region" description="Helical" evidence="1">
    <location>
        <begin position="342"/>
        <end position="361"/>
    </location>
</feature>
<keyword evidence="3" id="KW-1185">Reference proteome</keyword>
<dbReference type="Pfam" id="PF00873">
    <property type="entry name" value="ACR_tran"/>
    <property type="match status" value="1"/>
</dbReference>
<feature type="transmembrane region" description="Helical" evidence="1">
    <location>
        <begin position="949"/>
        <end position="971"/>
    </location>
</feature>
<dbReference type="EMBL" id="WJNH01000002">
    <property type="protein sequence ID" value="MRG85653.1"/>
    <property type="molecule type" value="Genomic_DNA"/>
</dbReference>
<dbReference type="Gene3D" id="3.30.2090.10">
    <property type="entry name" value="Multidrug efflux transporter AcrB TolC docking domain, DN and DC subdomains"/>
    <property type="match status" value="2"/>
</dbReference>
<dbReference type="Gene3D" id="1.20.1640.10">
    <property type="entry name" value="Multidrug efflux transporter AcrB transmembrane domain"/>
    <property type="match status" value="2"/>
</dbReference>
<dbReference type="AlphaFoldDB" id="A0A6G1X3S9"/>
<reference evidence="2 3" key="1">
    <citation type="submission" date="2019-11" db="EMBL/GenBank/DDBJ databases">
        <authorList>
            <person name="Li J."/>
        </authorList>
    </citation>
    <scope>NUCLEOTIDE SEQUENCE [LARGE SCALE GENOMIC DNA]</scope>
    <source>
        <strain evidence="2 3">J4</strain>
    </source>
</reference>
<dbReference type="SUPFAM" id="SSF82714">
    <property type="entry name" value="Multidrug efflux transporter AcrB TolC docking domain, DN and DC subdomains"/>
    <property type="match status" value="1"/>
</dbReference>
<evidence type="ECO:0000313" key="2">
    <source>
        <dbReference type="EMBL" id="MRG85653.1"/>
    </source>
</evidence>
<dbReference type="Gene3D" id="3.30.70.1430">
    <property type="entry name" value="Multidrug efflux transporter AcrB pore domain"/>
    <property type="match status" value="2"/>
</dbReference>
<dbReference type="GO" id="GO:0005886">
    <property type="term" value="C:plasma membrane"/>
    <property type="evidence" value="ECO:0007669"/>
    <property type="project" value="TreeGrafter"/>
</dbReference>
<dbReference type="SUPFAM" id="SSF82866">
    <property type="entry name" value="Multidrug efflux transporter AcrB transmembrane domain"/>
    <property type="match status" value="2"/>
</dbReference>
<gene>
    <name evidence="2" type="ORF">GH754_04810</name>
</gene>
<dbReference type="InterPro" id="IPR027463">
    <property type="entry name" value="AcrB_DN_DC_subdom"/>
</dbReference>
<dbReference type="Gene3D" id="3.30.70.1320">
    <property type="entry name" value="Multidrug efflux transporter AcrB pore domain like"/>
    <property type="match status" value="1"/>
</dbReference>
<feature type="transmembrane region" description="Helical" evidence="1">
    <location>
        <begin position="439"/>
        <end position="461"/>
    </location>
</feature>
<dbReference type="SUPFAM" id="SSF82693">
    <property type="entry name" value="Multidrug efflux transporter AcrB pore domain, PN1, PN2, PC1 and PC2 subdomains"/>
    <property type="match status" value="1"/>
</dbReference>